<dbReference type="InterPro" id="IPR009647">
    <property type="entry name" value="PBP_C"/>
</dbReference>
<evidence type="ECO:0000259" key="12">
    <source>
        <dbReference type="PROSITE" id="PS50035"/>
    </source>
</evidence>
<evidence type="ECO:0000256" key="7">
    <source>
        <dbReference type="ARBA" id="ARBA00022679"/>
    </source>
</evidence>
<evidence type="ECO:0000256" key="11">
    <source>
        <dbReference type="ARBA" id="ARBA00049902"/>
    </source>
</evidence>
<dbReference type="Proteomes" id="UP000031408">
    <property type="component" value="Unassembled WGS sequence"/>
</dbReference>
<dbReference type="Gene3D" id="3.40.710.10">
    <property type="entry name" value="DD-peptidase/beta-lactamase superfamily"/>
    <property type="match status" value="1"/>
</dbReference>
<dbReference type="GO" id="GO:0030288">
    <property type="term" value="C:outer membrane-bounded periplasmic space"/>
    <property type="evidence" value="ECO:0007669"/>
    <property type="project" value="TreeGrafter"/>
</dbReference>
<evidence type="ECO:0000313" key="14">
    <source>
        <dbReference type="Proteomes" id="UP000031408"/>
    </source>
</evidence>
<dbReference type="GO" id="GO:0008658">
    <property type="term" value="F:penicillin binding"/>
    <property type="evidence" value="ECO:0007669"/>
    <property type="project" value="InterPro"/>
</dbReference>
<dbReference type="NCBIfam" id="TIGR02073">
    <property type="entry name" value="PBP_1c"/>
    <property type="match status" value="1"/>
</dbReference>
<dbReference type="SUPFAM" id="SSF56601">
    <property type="entry name" value="beta-lactamase/transpeptidase-like"/>
    <property type="match status" value="1"/>
</dbReference>
<dbReference type="SUPFAM" id="SSF53955">
    <property type="entry name" value="Lysozyme-like"/>
    <property type="match status" value="1"/>
</dbReference>
<keyword evidence="6" id="KW-0328">Glycosyltransferase</keyword>
<dbReference type="InterPro" id="IPR011815">
    <property type="entry name" value="PBP_1c"/>
</dbReference>
<comment type="catalytic activity">
    <reaction evidence="11">
        <text>[GlcNAc-(1-&gt;4)-Mur2Ac(oyl-L-Ala-gamma-D-Glu-L-Lys-D-Ala-D-Ala)](n)-di-trans,octa-cis-undecaprenyl diphosphate + beta-D-GlcNAc-(1-&gt;4)-Mur2Ac(oyl-L-Ala-gamma-D-Glu-L-Lys-D-Ala-D-Ala)-di-trans,octa-cis-undecaprenyl diphosphate = [GlcNAc-(1-&gt;4)-Mur2Ac(oyl-L-Ala-gamma-D-Glu-L-Lys-D-Ala-D-Ala)](n+1)-di-trans,octa-cis-undecaprenyl diphosphate + di-trans,octa-cis-undecaprenyl diphosphate + H(+)</text>
        <dbReference type="Rhea" id="RHEA:23708"/>
        <dbReference type="Rhea" id="RHEA-COMP:9602"/>
        <dbReference type="Rhea" id="RHEA-COMP:9603"/>
        <dbReference type="ChEBI" id="CHEBI:15378"/>
        <dbReference type="ChEBI" id="CHEBI:58405"/>
        <dbReference type="ChEBI" id="CHEBI:60033"/>
        <dbReference type="ChEBI" id="CHEBI:78435"/>
        <dbReference type="EC" id="2.4.99.28"/>
    </reaction>
</comment>
<evidence type="ECO:0000256" key="8">
    <source>
        <dbReference type="ARBA" id="ARBA00022801"/>
    </source>
</evidence>
<evidence type="ECO:0000256" key="1">
    <source>
        <dbReference type="ARBA" id="ARBA00004752"/>
    </source>
</evidence>
<dbReference type="InterPro" id="IPR001460">
    <property type="entry name" value="PCN-bd_Tpept"/>
</dbReference>
<keyword evidence="9" id="KW-0511">Multifunctional enzyme</keyword>
<dbReference type="InterPro" id="IPR001736">
    <property type="entry name" value="PLipase_D/transphosphatidylase"/>
</dbReference>
<dbReference type="PROSITE" id="PS50035">
    <property type="entry name" value="PLD"/>
    <property type="match status" value="1"/>
</dbReference>
<sequence>MKKLIAIGSLLVVMVALHFIFPVPLKVEYSTVITDEKDAVLNAYLTSQQKWRMKTELNEISPLLQKAIVHKEDKWFYFHPGINPFAMARALFNNVFSLERTSGASTITMQVARALEPRPRNIWSKIIEVFRAFQLEIALSKQEILQLYLNLVPYGGNIEGVKSAAVIYFRKSPDHLSLAEITALSVIPNRPSYLVMGRSNDAIVRERNKWLMRFLADGLFSTTEIRDALEEPLTAVRNTVPHEIPHLAVKLKQSGQANIPTFIRLDTQLKTEKLVSDYVRSKKALGIHNAAVVIIDNRTNRVITYVGSADFNDSTDGGQVNGAAAVRQPGSTLKPLVYGLAIDAGLLTPKTIMTDVAINYNGYAPENYDRQFNGYVTMEYALDHSLNIPAVKCLRSVGKDHFTSVLSGLGFRQVKADRGKLGLSMILGGCGATLEELTALFSMFAHEGIFMQPDFMDGHPQNKSHRVLSPAASFMISDVLSKINRPDFPLSWQSTEKMPRIAWKTGTSYGRRDAWSIGYNKHFTIGVWVGNFSGRGVPSLSGAEIATPLLFRIFNSVDYNSEKDWFTQPADCNNRFVCSASGLPPGEFCTEQVNDYFIPMYSSTAKCDHMKEVVVSPDGKISYCINCMPESGYRKMLLPAYAPEMLAWMEEQQIVHNNIPPHNSRCEKIFREGAPTITAPQNNAEYLIDRNHREPLQLACNAGTEVERVHWYVNDRYYKTAGARQKIFFIPEEGQVKITCSDDRGRNRDVRIVVKYY</sequence>
<evidence type="ECO:0000256" key="3">
    <source>
        <dbReference type="ARBA" id="ARBA00007739"/>
    </source>
</evidence>
<name>A0A0C1J0I8_9BACT</name>
<keyword evidence="14" id="KW-1185">Reference proteome</keyword>
<dbReference type="Pfam" id="PF00905">
    <property type="entry name" value="Transpeptidase"/>
    <property type="match status" value="1"/>
</dbReference>
<dbReference type="RefSeq" id="WP_039136088.1">
    <property type="nucleotide sequence ID" value="NZ_JSVC01000001.1"/>
</dbReference>
<comment type="similarity">
    <text evidence="3">In the N-terminal section; belongs to the glycosyltransferase 51 family.</text>
</comment>
<keyword evidence="5" id="KW-0645">Protease</keyword>
<comment type="pathway">
    <text evidence="1">Cell wall biogenesis; peptidoglycan biosynthesis.</text>
</comment>
<comment type="caution">
    <text evidence="13">The sequence shown here is derived from an EMBL/GenBank/DDBJ whole genome shotgun (WGS) entry which is preliminary data.</text>
</comment>
<evidence type="ECO:0000256" key="6">
    <source>
        <dbReference type="ARBA" id="ARBA00022676"/>
    </source>
</evidence>
<evidence type="ECO:0000256" key="2">
    <source>
        <dbReference type="ARBA" id="ARBA00007090"/>
    </source>
</evidence>
<reference evidence="13 14" key="1">
    <citation type="submission" date="2014-11" db="EMBL/GenBank/DDBJ databases">
        <title>Genome sequence of Flavihumibacter solisilvae 3-3.</title>
        <authorList>
            <person name="Zhou G."/>
            <person name="Li M."/>
            <person name="Wang G."/>
        </authorList>
    </citation>
    <scope>NUCLEOTIDE SEQUENCE [LARGE SCALE GENOMIC DNA]</scope>
    <source>
        <strain evidence="13 14">3-3</strain>
    </source>
</reference>
<feature type="domain" description="PLD phosphodiesterase" evidence="12">
    <location>
        <begin position="284"/>
        <end position="315"/>
    </location>
</feature>
<dbReference type="GO" id="GO:0004180">
    <property type="term" value="F:carboxypeptidase activity"/>
    <property type="evidence" value="ECO:0007669"/>
    <property type="project" value="UniProtKB-KW"/>
</dbReference>
<dbReference type="InterPro" id="IPR023346">
    <property type="entry name" value="Lysozyme-like_dom_sf"/>
</dbReference>
<dbReference type="GO" id="GO:0008955">
    <property type="term" value="F:peptidoglycan glycosyltransferase activity"/>
    <property type="evidence" value="ECO:0007669"/>
    <property type="project" value="UniProtKB-EC"/>
</dbReference>
<accession>A0A0C1J0I8</accession>
<keyword evidence="4" id="KW-0121">Carboxypeptidase</keyword>
<dbReference type="STRING" id="1349421.OI18_00515"/>
<protein>
    <recommendedName>
        <fullName evidence="10">peptidoglycan glycosyltransferase</fullName>
        <ecNumber evidence="10">2.4.99.28</ecNumber>
    </recommendedName>
</protein>
<dbReference type="InterPro" id="IPR001264">
    <property type="entry name" value="Glyco_trans_51"/>
</dbReference>
<evidence type="ECO:0000256" key="4">
    <source>
        <dbReference type="ARBA" id="ARBA00022645"/>
    </source>
</evidence>
<dbReference type="EMBL" id="JSVC01000001">
    <property type="protein sequence ID" value="KIC96284.1"/>
    <property type="molecule type" value="Genomic_DNA"/>
</dbReference>
<dbReference type="PANTHER" id="PTHR32282:SF15">
    <property type="entry name" value="PENICILLIN-BINDING PROTEIN 1C"/>
    <property type="match status" value="1"/>
</dbReference>
<evidence type="ECO:0000256" key="9">
    <source>
        <dbReference type="ARBA" id="ARBA00023268"/>
    </source>
</evidence>
<keyword evidence="7 13" id="KW-0808">Transferase</keyword>
<dbReference type="Gene3D" id="1.10.3810.10">
    <property type="entry name" value="Biosynthetic peptidoglycan transglycosylase-like"/>
    <property type="match status" value="1"/>
</dbReference>
<gene>
    <name evidence="13" type="ORF">OI18_00515</name>
</gene>
<keyword evidence="8" id="KW-0378">Hydrolase</keyword>
<dbReference type="GO" id="GO:0009252">
    <property type="term" value="P:peptidoglycan biosynthetic process"/>
    <property type="evidence" value="ECO:0007669"/>
    <property type="project" value="InterPro"/>
</dbReference>
<evidence type="ECO:0000313" key="13">
    <source>
        <dbReference type="EMBL" id="KIC96284.1"/>
    </source>
</evidence>
<dbReference type="GO" id="GO:0006793">
    <property type="term" value="P:phosphorus metabolic process"/>
    <property type="evidence" value="ECO:0007669"/>
    <property type="project" value="UniProtKB-ARBA"/>
</dbReference>
<dbReference type="Pfam" id="PF00912">
    <property type="entry name" value="Transgly"/>
    <property type="match status" value="1"/>
</dbReference>
<dbReference type="GO" id="GO:0006508">
    <property type="term" value="P:proteolysis"/>
    <property type="evidence" value="ECO:0007669"/>
    <property type="project" value="UniProtKB-KW"/>
</dbReference>
<dbReference type="InterPro" id="IPR012338">
    <property type="entry name" value="Beta-lactam/transpept-like"/>
</dbReference>
<evidence type="ECO:0000256" key="5">
    <source>
        <dbReference type="ARBA" id="ARBA00022670"/>
    </source>
</evidence>
<dbReference type="PANTHER" id="PTHR32282">
    <property type="entry name" value="BINDING PROTEIN TRANSPEPTIDASE, PUTATIVE-RELATED"/>
    <property type="match status" value="1"/>
</dbReference>
<dbReference type="InterPro" id="IPR036950">
    <property type="entry name" value="PBP_transglycosylase"/>
</dbReference>
<evidence type="ECO:0000256" key="10">
    <source>
        <dbReference type="ARBA" id="ARBA00044770"/>
    </source>
</evidence>
<dbReference type="EC" id="2.4.99.28" evidence="10"/>
<comment type="similarity">
    <text evidence="2">In the C-terminal section; belongs to the transpeptidase family.</text>
</comment>
<dbReference type="AlphaFoldDB" id="A0A0C1J0I8"/>
<dbReference type="InterPro" id="IPR050396">
    <property type="entry name" value="Glycosyltr_51/Transpeptidase"/>
</dbReference>
<proteinExistence type="inferred from homology"/>
<dbReference type="Pfam" id="PF06832">
    <property type="entry name" value="BiPBP_C"/>
    <property type="match status" value="1"/>
</dbReference>
<organism evidence="13 14">
    <name type="scientific">Flavihumibacter solisilvae</name>
    <dbReference type="NCBI Taxonomy" id="1349421"/>
    <lineage>
        <taxon>Bacteria</taxon>
        <taxon>Pseudomonadati</taxon>
        <taxon>Bacteroidota</taxon>
        <taxon>Chitinophagia</taxon>
        <taxon>Chitinophagales</taxon>
        <taxon>Chitinophagaceae</taxon>
        <taxon>Flavihumibacter</taxon>
    </lineage>
</organism>
<dbReference type="OrthoDB" id="9766909at2"/>